<organism evidence="1 2">
    <name type="scientific">Cardiosporidium cionae</name>
    <dbReference type="NCBI Taxonomy" id="476202"/>
    <lineage>
        <taxon>Eukaryota</taxon>
        <taxon>Sar</taxon>
        <taxon>Alveolata</taxon>
        <taxon>Apicomplexa</taxon>
        <taxon>Aconoidasida</taxon>
        <taxon>Nephromycida</taxon>
        <taxon>Cardiosporidium</taxon>
    </lineage>
</organism>
<protein>
    <submittedName>
        <fullName evidence="1">Uncharacterized protein</fullName>
    </submittedName>
</protein>
<dbReference type="PANTHER" id="PTHR47236:SF4">
    <property type="entry name" value="GENE 9195-RELATED"/>
    <property type="match status" value="1"/>
</dbReference>
<name>A0ABQ7JDW4_9APIC</name>
<dbReference type="Gene3D" id="2.10.50.10">
    <property type="entry name" value="Tumor Necrosis Factor Receptor, subunit A, domain 2"/>
    <property type="match status" value="1"/>
</dbReference>
<dbReference type="SMART" id="SM01411">
    <property type="entry name" value="Ephrin_rec_like"/>
    <property type="match status" value="1"/>
</dbReference>
<evidence type="ECO:0000313" key="2">
    <source>
        <dbReference type="Proteomes" id="UP000823046"/>
    </source>
</evidence>
<keyword evidence="2" id="KW-1185">Reference proteome</keyword>
<proteinExistence type="predicted"/>
<gene>
    <name evidence="1" type="ORF">IE077_000906</name>
</gene>
<reference evidence="1 2" key="1">
    <citation type="journal article" date="2020" name="bioRxiv">
        <title>Metabolic contributions of an alphaproteobacterial endosymbiont in the apicomplexan Cardiosporidium cionae.</title>
        <authorList>
            <person name="Hunter E.S."/>
            <person name="Paight C.J."/>
            <person name="Lane C.E."/>
        </authorList>
    </citation>
    <scope>NUCLEOTIDE SEQUENCE [LARGE SCALE GENOMIC DNA]</scope>
    <source>
        <strain evidence="1">ESH_2018</strain>
    </source>
</reference>
<evidence type="ECO:0000313" key="1">
    <source>
        <dbReference type="EMBL" id="KAF8822161.1"/>
    </source>
</evidence>
<dbReference type="PANTHER" id="PTHR47236">
    <property type="entry name" value="GENE, 32742-RELATED-RELATED"/>
    <property type="match status" value="1"/>
</dbReference>
<dbReference type="Proteomes" id="UP000823046">
    <property type="component" value="Unassembled WGS sequence"/>
</dbReference>
<accession>A0ABQ7JDW4</accession>
<comment type="caution">
    <text evidence="1">The sequence shown here is derived from an EMBL/GenBank/DDBJ whole genome shotgun (WGS) entry which is preliminary data.</text>
</comment>
<sequence length="102" mass="10881">MGHWCPQGSSLPTACPLGTYNPTAGGAYALHCLRCPAGFYCPTAGATAAISTNKCADGHYCPSGTQIRTQFPCPAGTYGNFTYCYTLHFLEATCQWLEICKT</sequence>
<dbReference type="EMBL" id="JADAQX010000077">
    <property type="protein sequence ID" value="KAF8822161.1"/>
    <property type="molecule type" value="Genomic_DNA"/>
</dbReference>